<protein>
    <submittedName>
        <fullName evidence="1">Helix-turn-helix domain-containing protein</fullName>
    </submittedName>
</protein>
<dbReference type="InterPro" id="IPR036388">
    <property type="entry name" value="WH-like_DNA-bd_sf"/>
</dbReference>
<gene>
    <name evidence="1" type="ORF">I6K02_06245</name>
</gene>
<organism evidence="1 2">
    <name type="scientific">Burkholderia dolosa</name>
    <dbReference type="NCBI Taxonomy" id="152500"/>
    <lineage>
        <taxon>Bacteria</taxon>
        <taxon>Pseudomonadati</taxon>
        <taxon>Pseudomonadota</taxon>
        <taxon>Betaproteobacteria</taxon>
        <taxon>Burkholderiales</taxon>
        <taxon>Burkholderiaceae</taxon>
        <taxon>Burkholderia</taxon>
        <taxon>Burkholderia cepacia complex</taxon>
    </lineage>
</organism>
<accession>A0A892IAP9</accession>
<dbReference type="AlphaFoldDB" id="A0A892IAP9"/>
<name>A0A892IAP9_9BURK</name>
<evidence type="ECO:0000313" key="1">
    <source>
        <dbReference type="EMBL" id="QRO78501.1"/>
    </source>
</evidence>
<dbReference type="EMBL" id="CP069482">
    <property type="protein sequence ID" value="QRO78501.1"/>
    <property type="molecule type" value="Genomic_DNA"/>
</dbReference>
<dbReference type="RefSeq" id="WP_045552499.1">
    <property type="nucleotide sequence ID" value="NZ_CABVPR010000039.1"/>
</dbReference>
<sequence length="212" mass="23300">MTRDIAERPVHGELVKADTMWFHVFRSMVDSGDLARMKGSSLKVYLIIKAHVNLHTGVGGPGIETISAKADLSIAQVKRAVAELESLGYIAKSRRGRANEYRVRETIQIRDQLGKPTGVASWEYVPAAVRDTVSDLNSVLDSQDIRSARIVQIERLQVNINQVGPGSVVVNVQDALAQISPGLREKLSDLLQRAGVVEAGSYTQRMDDTDHQ</sequence>
<dbReference type="GeneID" id="93126212"/>
<reference evidence="1 2" key="1">
    <citation type="submission" date="2021-02" db="EMBL/GenBank/DDBJ databases">
        <title>FDA dAtabase for Regulatory Grade micrObial Sequences (FDA-ARGOS): Supporting development and validation of Infectious Disease Dx tests.</title>
        <authorList>
            <person name="Minogue T."/>
            <person name="Wolcott M."/>
            <person name="Wasieloski L."/>
            <person name="Aguilar W."/>
            <person name="Moore D."/>
            <person name="Jaissle J."/>
            <person name="Tallon L."/>
            <person name="Sadzewicz L."/>
            <person name="Zhao X."/>
            <person name="Boylan J."/>
            <person name="Ott S."/>
            <person name="Bowen H."/>
            <person name="Vavikolanu K."/>
            <person name="Mehta A."/>
            <person name="Aluvathingal J."/>
            <person name="Nadendla S."/>
            <person name="Yan Y."/>
            <person name="Sichtig H."/>
        </authorList>
    </citation>
    <scope>NUCLEOTIDE SEQUENCE [LARGE SCALE GENOMIC DNA]</scope>
    <source>
        <strain evidence="1 2">FDAARGOS_1272</strain>
    </source>
</reference>
<proteinExistence type="predicted"/>
<evidence type="ECO:0000313" key="2">
    <source>
        <dbReference type="Proteomes" id="UP000625568"/>
    </source>
</evidence>
<dbReference type="Gene3D" id="1.10.10.10">
    <property type="entry name" value="Winged helix-like DNA-binding domain superfamily/Winged helix DNA-binding domain"/>
    <property type="match status" value="1"/>
</dbReference>
<keyword evidence="2" id="KW-1185">Reference proteome</keyword>
<dbReference type="Proteomes" id="UP000625568">
    <property type="component" value="Chromosome 1"/>
</dbReference>